<dbReference type="InterPro" id="IPR051338">
    <property type="entry name" value="NodU/CmcH_Carbamoyltrnsfr"/>
</dbReference>
<evidence type="ECO:0000313" key="5">
    <source>
        <dbReference type="Proteomes" id="UP000007721"/>
    </source>
</evidence>
<evidence type="ECO:0000313" key="4">
    <source>
        <dbReference type="EMBL" id="ACM19023.1"/>
    </source>
</evidence>
<evidence type="ECO:0000259" key="3">
    <source>
        <dbReference type="Pfam" id="PF16861"/>
    </source>
</evidence>
<dbReference type="InterPro" id="IPR043129">
    <property type="entry name" value="ATPase_NBD"/>
</dbReference>
<comment type="similarity">
    <text evidence="1">Belongs to the NodU/CmcH family.</text>
</comment>
<organism evidence="4 5">
    <name type="scientific">Geotalea daltonii (strain DSM 22248 / JCM 15807 / FRC-32)</name>
    <name type="common">Geobacter daltonii</name>
    <dbReference type="NCBI Taxonomy" id="316067"/>
    <lineage>
        <taxon>Bacteria</taxon>
        <taxon>Pseudomonadati</taxon>
        <taxon>Thermodesulfobacteriota</taxon>
        <taxon>Desulfuromonadia</taxon>
        <taxon>Geobacterales</taxon>
        <taxon>Geobacteraceae</taxon>
        <taxon>Geotalea</taxon>
    </lineage>
</organism>
<feature type="domain" description="Carbamoyltransferase C-terminal" evidence="3">
    <location>
        <begin position="410"/>
        <end position="585"/>
    </location>
</feature>
<dbReference type="RefSeq" id="WP_012645752.1">
    <property type="nucleotide sequence ID" value="NC_011979.1"/>
</dbReference>
<dbReference type="OrthoDB" id="9780777at2"/>
<gene>
    <name evidence="4" type="ordered locus">Geob_0658</name>
</gene>
<name>B9M0I6_GEODF</name>
<evidence type="ECO:0000256" key="1">
    <source>
        <dbReference type="ARBA" id="ARBA00006129"/>
    </source>
</evidence>
<dbReference type="CDD" id="cd24098">
    <property type="entry name" value="ASKHA_NBD_TobZ_N"/>
    <property type="match status" value="1"/>
</dbReference>
<dbReference type="Pfam" id="PF16861">
    <property type="entry name" value="Carbam_trans_C"/>
    <property type="match status" value="1"/>
</dbReference>
<keyword evidence="4" id="KW-0808">Transferase</keyword>
<reference evidence="4 5" key="1">
    <citation type="submission" date="2009-01" db="EMBL/GenBank/DDBJ databases">
        <title>Complete sequence of Geobacter sp. FRC-32.</title>
        <authorList>
            <consortium name="US DOE Joint Genome Institute"/>
            <person name="Lucas S."/>
            <person name="Copeland A."/>
            <person name="Lapidus A."/>
            <person name="Glavina del Rio T."/>
            <person name="Dalin E."/>
            <person name="Tice H."/>
            <person name="Bruce D."/>
            <person name="Goodwin L."/>
            <person name="Pitluck S."/>
            <person name="Saunders E."/>
            <person name="Brettin T."/>
            <person name="Detter J.C."/>
            <person name="Han C."/>
            <person name="Larimer F."/>
            <person name="Land M."/>
            <person name="Hauser L."/>
            <person name="Kyrpides N."/>
            <person name="Ovchinnikova G."/>
            <person name="Kostka J."/>
            <person name="Richardson P."/>
        </authorList>
    </citation>
    <scope>NUCLEOTIDE SEQUENCE [LARGE SCALE GENOMIC DNA]</scope>
    <source>
        <strain evidence="5">DSM 22248 / JCM 15807 / FRC-32</strain>
    </source>
</reference>
<dbReference type="SUPFAM" id="SSF53067">
    <property type="entry name" value="Actin-like ATPase domain"/>
    <property type="match status" value="1"/>
</dbReference>
<proteinExistence type="inferred from homology"/>
<dbReference type="InterPro" id="IPR038152">
    <property type="entry name" value="Carbam_trans_C_sf"/>
</dbReference>
<accession>B9M0I6</accession>
<dbReference type="PANTHER" id="PTHR34847:SF1">
    <property type="entry name" value="NODULATION PROTEIN U"/>
    <property type="match status" value="1"/>
</dbReference>
<dbReference type="GO" id="GO:0016740">
    <property type="term" value="F:transferase activity"/>
    <property type="evidence" value="ECO:0007669"/>
    <property type="project" value="UniProtKB-KW"/>
</dbReference>
<dbReference type="Gene3D" id="3.90.870.20">
    <property type="entry name" value="Carbamoyltransferase, C-terminal domain"/>
    <property type="match status" value="1"/>
</dbReference>
<dbReference type="Proteomes" id="UP000007721">
    <property type="component" value="Chromosome"/>
</dbReference>
<evidence type="ECO:0000259" key="2">
    <source>
        <dbReference type="Pfam" id="PF02543"/>
    </source>
</evidence>
<dbReference type="EMBL" id="CP001390">
    <property type="protein sequence ID" value="ACM19023.1"/>
    <property type="molecule type" value="Genomic_DNA"/>
</dbReference>
<protein>
    <submittedName>
        <fullName evidence="4">O-carbamyltransferase, putative</fullName>
    </submittedName>
</protein>
<keyword evidence="5" id="KW-1185">Reference proteome</keyword>
<dbReference type="HOGENOM" id="CLU_014411_2_0_7"/>
<dbReference type="KEGG" id="geo:Geob_0658"/>
<sequence>MYILGLSFDYHDSAAALLKDGKVIAAAQEERFTRLKNEPGLPVQAVKFCLETAGITADQVDHVIFYEKPFLKFERIVKSAMPSLPGSRAYFSNTIRSWIKKGKFTPESRIAAELGFSPKRVRFVKHHESHAGAAFLCSPFDKAAIVTVDGVGEFETLSISYADGGMIERLTSLDLPHSLGLFYSAFTAWLGFKVDEDEYKVMGMAGFGAPRFFDQIMPWFSLENDGTFRLDQECFNFKCPETVPYTDRLVQLFGPPRQPETPFRIKPADDSPEEAAHVEKCRYYADIAASIQKCTEEVLLHVVGTAIRRTGCSNVCMAGGVALNSLANGRLKRELNCRLYIHPAAGDAGGALGAALYYNFAVLKNRNHLPLTSMYLGKAHRNEEIEAALKSTYTPYSYYSDQRQLIQEVARLLAAGKVIGWMQSRFEWGPRALGCRSILADPTNPQMQAIVNEKIKFREPFRPFAPAVLEERADEFFDIGAIHSPCDPEYFMLSVCKVREEKRAQIPSVTHVDGTARVQLVNRHTNPLYYDLISEFNKLTGVPVIMNTSYNRRGEPIVNNAFDALKTYEWSDMDCAVLGSYLIIKDK</sequence>
<dbReference type="Gene3D" id="3.30.420.40">
    <property type="match status" value="2"/>
</dbReference>
<dbReference type="InterPro" id="IPR003696">
    <property type="entry name" value="Carbtransf_dom"/>
</dbReference>
<dbReference type="STRING" id="316067.Geob_0658"/>
<feature type="domain" description="Carbamoyltransferase" evidence="2">
    <location>
        <begin position="3"/>
        <end position="356"/>
    </location>
</feature>
<dbReference type="eggNOG" id="COG2192">
    <property type="taxonomic scope" value="Bacteria"/>
</dbReference>
<dbReference type="PANTHER" id="PTHR34847">
    <property type="entry name" value="NODULATION PROTEIN U"/>
    <property type="match status" value="1"/>
</dbReference>
<dbReference type="Pfam" id="PF02543">
    <property type="entry name" value="Carbam_trans_N"/>
    <property type="match status" value="1"/>
</dbReference>
<dbReference type="InterPro" id="IPR031730">
    <property type="entry name" value="Carbam_trans_C"/>
</dbReference>
<dbReference type="AlphaFoldDB" id="B9M0I6"/>